<protein>
    <submittedName>
        <fullName evidence="1">Uncharacterized protein</fullName>
    </submittedName>
</protein>
<evidence type="ECO:0000313" key="1">
    <source>
        <dbReference type="EMBL" id="CAI9590577.1"/>
    </source>
</evidence>
<reference evidence="1" key="1">
    <citation type="submission" date="2023-05" db="EMBL/GenBank/DDBJ databases">
        <authorList>
            <person name="Stuckert A."/>
        </authorList>
    </citation>
    <scope>NUCLEOTIDE SEQUENCE</scope>
</reference>
<evidence type="ECO:0000313" key="2">
    <source>
        <dbReference type="Proteomes" id="UP001162483"/>
    </source>
</evidence>
<feature type="non-terminal residue" evidence="1">
    <location>
        <position position="34"/>
    </location>
</feature>
<dbReference type="EMBL" id="CATNWA010016177">
    <property type="protein sequence ID" value="CAI9590577.1"/>
    <property type="molecule type" value="Genomic_DNA"/>
</dbReference>
<keyword evidence="2" id="KW-1185">Reference proteome</keyword>
<comment type="caution">
    <text evidence="1">The sequence shown here is derived from an EMBL/GenBank/DDBJ whole genome shotgun (WGS) entry which is preliminary data.</text>
</comment>
<sequence>MSCQSTPGPPLLSADYQWHLLVPPIRAHQCCLSV</sequence>
<dbReference type="Proteomes" id="UP001162483">
    <property type="component" value="Unassembled WGS sequence"/>
</dbReference>
<gene>
    <name evidence="1" type="ORF">SPARVUS_LOCUS11063954</name>
</gene>
<name>A0ABN9F0M1_9NEOB</name>
<organism evidence="1 2">
    <name type="scientific">Staurois parvus</name>
    <dbReference type="NCBI Taxonomy" id="386267"/>
    <lineage>
        <taxon>Eukaryota</taxon>
        <taxon>Metazoa</taxon>
        <taxon>Chordata</taxon>
        <taxon>Craniata</taxon>
        <taxon>Vertebrata</taxon>
        <taxon>Euteleostomi</taxon>
        <taxon>Amphibia</taxon>
        <taxon>Batrachia</taxon>
        <taxon>Anura</taxon>
        <taxon>Neobatrachia</taxon>
        <taxon>Ranoidea</taxon>
        <taxon>Ranidae</taxon>
        <taxon>Staurois</taxon>
    </lineage>
</organism>
<proteinExistence type="predicted"/>
<accession>A0ABN9F0M1</accession>